<feature type="region of interest" description="Disordered" evidence="2">
    <location>
        <begin position="461"/>
        <end position="559"/>
    </location>
</feature>
<feature type="compositionally biased region" description="Polar residues" evidence="2">
    <location>
        <begin position="1"/>
        <end position="23"/>
    </location>
</feature>
<feature type="compositionally biased region" description="Basic and acidic residues" evidence="2">
    <location>
        <begin position="472"/>
        <end position="494"/>
    </location>
</feature>
<dbReference type="Proteomes" id="UP001165083">
    <property type="component" value="Unassembled WGS sequence"/>
</dbReference>
<feature type="coiled-coil region" evidence="1">
    <location>
        <begin position="286"/>
        <end position="313"/>
    </location>
</feature>
<feature type="compositionally biased region" description="Basic and acidic residues" evidence="2">
    <location>
        <begin position="48"/>
        <end position="71"/>
    </location>
</feature>
<sequence>MSPAMSTASSWTSMQSKVTTPRSMSRARSAWDDDEADVSASANSSRYRVLDDDQKNREDVKRIIDDIEAQRRYRSPSNHTKRSFRRQEAAVVPNRSGSPRLQHKPVRRISPRHGSHRRSFGDSTGAGDEMVPDNDPNLAEEVVSQSFQEQVLEELRKLKEAQRIEFEALERLQREKDEAERKAHRLEEKLRKQQQQLSRKGNARSYEVTSKTKVRRQSIRHEDYDSNGDNNEIYSSNNLDKTDIGDECEKDEPEEGDPELIDWDDVTTSPPPYFTITSPARQALAQQRKSQQLKDLEREMNAELAREKRAKARDIPLTTYLSADDAKEAEQKRKERIRLRAQKMMQSAELPPRMAVANKKATSNVVSCGEDAAEVGHMSIQLKNKLRAAAEEEAERQKRRPKPVPNFDQLHSRWEAALKKKKELARRNHQEDEVVNDDNASSKAKTAEFFTSRAAKLAELQQKKEARKQRLQAKEEAIRQHAKRAQEKLLERARASLGKDAGSQRKPTKSETLRVQKLMAEAVKQQKDRQREEREADARERRREEAARRVRAQVKRSENVRRDNYTGNLVDLKDVDAMAKEKAREQRQQFKEAIARNKEKLLAAAAARPSLMERFTTSVKRETHRRAALEAVVKTVFQKDLSVLKDVLTDDEQELAREMVAADDKGDDKTSEGD</sequence>
<feature type="region of interest" description="Disordered" evidence="2">
    <location>
        <begin position="386"/>
        <end position="446"/>
    </location>
</feature>
<accession>A0A9W6TGJ1</accession>
<feature type="compositionally biased region" description="Basic residues" evidence="2">
    <location>
        <begin position="101"/>
        <end position="118"/>
    </location>
</feature>
<proteinExistence type="predicted"/>
<organism evidence="3 4">
    <name type="scientific">Phytophthora lilii</name>
    <dbReference type="NCBI Taxonomy" id="2077276"/>
    <lineage>
        <taxon>Eukaryota</taxon>
        <taxon>Sar</taxon>
        <taxon>Stramenopiles</taxon>
        <taxon>Oomycota</taxon>
        <taxon>Peronosporomycetes</taxon>
        <taxon>Peronosporales</taxon>
        <taxon>Peronosporaceae</taxon>
        <taxon>Phytophthora</taxon>
    </lineage>
</organism>
<feature type="compositionally biased region" description="Basic and acidic residues" evidence="2">
    <location>
        <begin position="169"/>
        <end position="191"/>
    </location>
</feature>
<evidence type="ECO:0000256" key="2">
    <source>
        <dbReference type="SAM" id="MobiDB-lite"/>
    </source>
</evidence>
<dbReference type="OrthoDB" id="168140at2759"/>
<reference evidence="3" key="1">
    <citation type="submission" date="2023-04" db="EMBL/GenBank/DDBJ databases">
        <title>Phytophthora lilii NBRC 32176.</title>
        <authorList>
            <person name="Ichikawa N."/>
            <person name="Sato H."/>
            <person name="Tonouchi N."/>
        </authorList>
    </citation>
    <scope>NUCLEOTIDE SEQUENCE</scope>
    <source>
        <strain evidence="3">NBRC 32176</strain>
    </source>
</reference>
<protein>
    <submittedName>
        <fullName evidence="3">Unnamed protein product</fullName>
    </submittedName>
</protein>
<feature type="region of interest" description="Disordered" evidence="2">
    <location>
        <begin position="169"/>
        <end position="276"/>
    </location>
</feature>
<keyword evidence="1" id="KW-0175">Coiled coil</keyword>
<feature type="compositionally biased region" description="Polar residues" evidence="2">
    <location>
        <begin position="227"/>
        <end position="239"/>
    </location>
</feature>
<dbReference type="AlphaFoldDB" id="A0A9W6TGJ1"/>
<keyword evidence="4" id="KW-1185">Reference proteome</keyword>
<evidence type="ECO:0000313" key="4">
    <source>
        <dbReference type="Proteomes" id="UP001165083"/>
    </source>
</evidence>
<evidence type="ECO:0000256" key="1">
    <source>
        <dbReference type="SAM" id="Coils"/>
    </source>
</evidence>
<feature type="compositionally biased region" description="Basic and acidic residues" evidence="2">
    <location>
        <begin position="524"/>
        <end position="548"/>
    </location>
</feature>
<evidence type="ECO:0000313" key="3">
    <source>
        <dbReference type="EMBL" id="GMF12863.1"/>
    </source>
</evidence>
<gene>
    <name evidence="3" type="ORF">Plil01_000341100</name>
</gene>
<comment type="caution">
    <text evidence="3">The sequence shown here is derived from an EMBL/GenBank/DDBJ whole genome shotgun (WGS) entry which is preliminary data.</text>
</comment>
<feature type="compositionally biased region" description="Acidic residues" evidence="2">
    <location>
        <begin position="245"/>
        <end position="265"/>
    </location>
</feature>
<name>A0A9W6TGJ1_9STRA</name>
<dbReference type="EMBL" id="BSXW01000133">
    <property type="protein sequence ID" value="GMF12863.1"/>
    <property type="molecule type" value="Genomic_DNA"/>
</dbReference>
<dbReference type="InterPro" id="IPR019579">
    <property type="entry name" value="FAM161A/B"/>
</dbReference>
<dbReference type="Pfam" id="PF10595">
    <property type="entry name" value="FAM161A_B"/>
    <property type="match status" value="1"/>
</dbReference>
<feature type="region of interest" description="Disordered" evidence="2">
    <location>
        <begin position="1"/>
        <end position="146"/>
    </location>
</feature>